<keyword evidence="2" id="KW-1185">Reference proteome</keyword>
<name>A0A4Y3NHK1_PAEAU</name>
<accession>A0A4Y3NHK1</accession>
<evidence type="ECO:0000313" key="2">
    <source>
        <dbReference type="Proteomes" id="UP000317715"/>
    </source>
</evidence>
<dbReference type="Proteomes" id="UP000317715">
    <property type="component" value="Unassembled WGS sequence"/>
</dbReference>
<dbReference type="AlphaFoldDB" id="A0A4Y3NHK1"/>
<proteinExistence type="predicted"/>
<sequence length="140" mass="15952">MLRAYSALEADYQNLVDRNKMMFDVDAFFIFSTHLHEWMKRDMAKECMLTPEQLNELNRLFYTDPALVLGKDIANTQKHHTRTGGRMAFVAEVSVYFVGQRAEAQIQVVGEDAPKDALGLATQAVASWQAFIDDHKLQPT</sequence>
<reference evidence="1 2" key="1">
    <citation type="submission" date="2019-06" db="EMBL/GenBank/DDBJ databases">
        <title>Whole genome shotgun sequence of Paenarthrobacter aurescens NBRC 12136.</title>
        <authorList>
            <person name="Hosoyama A."/>
            <person name="Uohara A."/>
            <person name="Ohji S."/>
            <person name="Ichikawa N."/>
        </authorList>
    </citation>
    <scope>NUCLEOTIDE SEQUENCE [LARGE SCALE GENOMIC DNA]</scope>
    <source>
        <strain evidence="1 2">NBRC 12136</strain>
    </source>
</reference>
<comment type="caution">
    <text evidence="1">The sequence shown here is derived from an EMBL/GenBank/DDBJ whole genome shotgun (WGS) entry which is preliminary data.</text>
</comment>
<organism evidence="1 2">
    <name type="scientific">Paenarthrobacter aurescens</name>
    <name type="common">Arthrobacter aurescens</name>
    <dbReference type="NCBI Taxonomy" id="43663"/>
    <lineage>
        <taxon>Bacteria</taxon>
        <taxon>Bacillati</taxon>
        <taxon>Actinomycetota</taxon>
        <taxon>Actinomycetes</taxon>
        <taxon>Micrococcales</taxon>
        <taxon>Micrococcaceae</taxon>
        <taxon>Paenarthrobacter</taxon>
    </lineage>
</organism>
<dbReference type="EMBL" id="BJMD01000007">
    <property type="protein sequence ID" value="GEB18586.1"/>
    <property type="molecule type" value="Genomic_DNA"/>
</dbReference>
<protein>
    <submittedName>
        <fullName evidence="1">Uncharacterized protein</fullName>
    </submittedName>
</protein>
<gene>
    <name evidence="1" type="ORF">AAU01_13410</name>
</gene>
<evidence type="ECO:0000313" key="1">
    <source>
        <dbReference type="EMBL" id="GEB18586.1"/>
    </source>
</evidence>